<dbReference type="InterPro" id="IPR051262">
    <property type="entry name" value="SMP-30/CGR1_Lactonase"/>
</dbReference>
<evidence type="ECO:0000313" key="5">
    <source>
        <dbReference type="Proteomes" id="UP000604475"/>
    </source>
</evidence>
<dbReference type="SUPFAM" id="SSF63829">
    <property type="entry name" value="Calcium-dependent phosphotriesterase"/>
    <property type="match status" value="1"/>
</dbReference>
<accession>A0A937RCP2</accession>
<comment type="cofactor">
    <cofactor evidence="2">
        <name>Zn(2+)</name>
        <dbReference type="ChEBI" id="CHEBI:29105"/>
    </cofactor>
    <text evidence="2">Binds 1 divalent metal cation per subunit.</text>
</comment>
<evidence type="ECO:0000259" key="3">
    <source>
        <dbReference type="Pfam" id="PF08450"/>
    </source>
</evidence>
<keyword evidence="2" id="KW-0862">Zinc</keyword>
<dbReference type="AlphaFoldDB" id="A0A937RCP2"/>
<dbReference type="PANTHER" id="PTHR47572">
    <property type="entry name" value="LIPOPROTEIN-RELATED"/>
    <property type="match status" value="1"/>
</dbReference>
<proteinExistence type="predicted"/>
<sequence length="301" mass="31091">MGSRAATVLRDGFTFPEGLRWHDDRLWVSDQTTGTVWTVADDGMAEPVVEVPGGASGLGWLADGDLLVVSMTNRQLLRVDTATGGTAVHASLADLPGYRLNDMVVDEEGRAYVGDFGFDPRAFAARFGGAALMGGEAPTSILARVDPDGSVRVAADGLRFPNGCVITTDGGTLIVAETFGRRLTAFDRSETGDLFGRRVWATLDARPDGICLDAEGAVWVANAGATECLRVAAPRAGQPASVVDRVVTGAPVYSCALGGADGRTLFLATAPPAAASQTVSGALAEGRIETARIDVPAAGSP</sequence>
<feature type="binding site" evidence="2">
    <location>
        <position position="119"/>
    </location>
    <ligand>
        <name>substrate</name>
    </ligand>
</feature>
<dbReference type="InterPro" id="IPR011042">
    <property type="entry name" value="6-blade_b-propeller_TolB-like"/>
</dbReference>
<feature type="binding site" evidence="2">
    <location>
        <position position="208"/>
    </location>
    <ligand>
        <name>a divalent metal cation</name>
        <dbReference type="ChEBI" id="CHEBI:60240"/>
    </ligand>
</feature>
<dbReference type="Proteomes" id="UP000604475">
    <property type="component" value="Unassembled WGS sequence"/>
</dbReference>
<dbReference type="InterPro" id="IPR013658">
    <property type="entry name" value="SGL"/>
</dbReference>
<name>A0A937RCP2_9ACTN</name>
<dbReference type="Pfam" id="PF08450">
    <property type="entry name" value="SGL"/>
    <property type="match status" value="1"/>
</dbReference>
<keyword evidence="2" id="KW-0479">Metal-binding</keyword>
<reference evidence="4" key="1">
    <citation type="submission" date="2020-12" db="EMBL/GenBank/DDBJ databases">
        <title>Genomic characterization of non-nitrogen-fixing Frankia strains.</title>
        <authorList>
            <person name="Carlos-Shanley C."/>
            <person name="Guerra T."/>
            <person name="Hahn D."/>
        </authorList>
    </citation>
    <scope>NUCLEOTIDE SEQUENCE</scope>
    <source>
        <strain evidence="4">CN6</strain>
    </source>
</reference>
<organism evidence="4 5">
    <name type="scientific">Frankia nepalensis</name>
    <dbReference type="NCBI Taxonomy" id="1836974"/>
    <lineage>
        <taxon>Bacteria</taxon>
        <taxon>Bacillati</taxon>
        <taxon>Actinomycetota</taxon>
        <taxon>Actinomycetes</taxon>
        <taxon>Frankiales</taxon>
        <taxon>Frankiaceae</taxon>
        <taxon>Frankia</taxon>
    </lineage>
</organism>
<evidence type="ECO:0000313" key="4">
    <source>
        <dbReference type="EMBL" id="MBL7627432.1"/>
    </source>
</evidence>
<dbReference type="EMBL" id="JAEACQ010000160">
    <property type="protein sequence ID" value="MBL7627432.1"/>
    <property type="molecule type" value="Genomic_DNA"/>
</dbReference>
<dbReference type="RefSeq" id="WP_203002681.1">
    <property type="nucleotide sequence ID" value="NZ_JADWYU010000099.1"/>
</dbReference>
<evidence type="ECO:0000256" key="1">
    <source>
        <dbReference type="PIRSR" id="PIRSR605511-1"/>
    </source>
</evidence>
<feature type="binding site" evidence="2">
    <location>
        <position position="17"/>
    </location>
    <ligand>
        <name>a divalent metal cation</name>
        <dbReference type="ChEBI" id="CHEBI:60240"/>
    </ligand>
</feature>
<dbReference type="PANTHER" id="PTHR47572:SF5">
    <property type="entry name" value="BLR2277 PROTEIN"/>
    <property type="match status" value="1"/>
</dbReference>
<feature type="domain" description="SMP-30/Gluconolactonase/LRE-like region" evidence="3">
    <location>
        <begin position="15"/>
        <end position="270"/>
    </location>
</feature>
<keyword evidence="5" id="KW-1185">Reference proteome</keyword>
<dbReference type="PRINTS" id="PR01790">
    <property type="entry name" value="SMP30FAMILY"/>
</dbReference>
<feature type="binding site" evidence="2">
    <location>
        <position position="99"/>
    </location>
    <ligand>
        <name>substrate</name>
    </ligand>
</feature>
<feature type="active site" description="Proton donor/acceptor" evidence="1">
    <location>
        <position position="208"/>
    </location>
</feature>
<protein>
    <submittedName>
        <fullName evidence="4">SMP-30/gluconolactonase/LRE family protein</fullName>
    </submittedName>
</protein>
<feature type="binding site" evidence="2">
    <location>
        <position position="101"/>
    </location>
    <ligand>
        <name>substrate</name>
    </ligand>
</feature>
<feature type="binding site" evidence="2">
    <location>
        <position position="162"/>
    </location>
    <ligand>
        <name>a divalent metal cation</name>
        <dbReference type="ChEBI" id="CHEBI:60240"/>
    </ligand>
</feature>
<dbReference type="Gene3D" id="2.120.10.30">
    <property type="entry name" value="TolB, C-terminal domain"/>
    <property type="match status" value="1"/>
</dbReference>
<dbReference type="InterPro" id="IPR005511">
    <property type="entry name" value="SMP-30"/>
</dbReference>
<gene>
    <name evidence="4" type="ORF">I7412_09665</name>
</gene>
<comment type="caution">
    <text evidence="4">The sequence shown here is derived from an EMBL/GenBank/DDBJ whole genome shotgun (WGS) entry which is preliminary data.</text>
</comment>
<evidence type="ECO:0000256" key="2">
    <source>
        <dbReference type="PIRSR" id="PIRSR605511-2"/>
    </source>
</evidence>
<dbReference type="GO" id="GO:0046872">
    <property type="term" value="F:metal ion binding"/>
    <property type="evidence" value="ECO:0007669"/>
    <property type="project" value="UniProtKB-KW"/>
</dbReference>